<name>A0A834R7K0_SARSC</name>
<dbReference type="EnsemblMetazoa" id="SSS_745s_mrna">
    <property type="protein sequence ID" value="KAF7491149.1"/>
    <property type="gene ID" value="SSS_745"/>
</dbReference>
<dbReference type="AlphaFoldDB" id="A0A834R7K0"/>
<reference evidence="3" key="3">
    <citation type="submission" date="2022-06" db="UniProtKB">
        <authorList>
            <consortium name="EnsemblMetazoa"/>
        </authorList>
    </citation>
    <scope>IDENTIFICATION</scope>
</reference>
<keyword evidence="4" id="KW-1185">Reference proteome</keyword>
<organism evidence="2">
    <name type="scientific">Sarcoptes scabiei</name>
    <name type="common">Itch mite</name>
    <name type="synonym">Acarus scabiei</name>
    <dbReference type="NCBI Taxonomy" id="52283"/>
    <lineage>
        <taxon>Eukaryota</taxon>
        <taxon>Metazoa</taxon>
        <taxon>Ecdysozoa</taxon>
        <taxon>Arthropoda</taxon>
        <taxon>Chelicerata</taxon>
        <taxon>Arachnida</taxon>
        <taxon>Acari</taxon>
        <taxon>Acariformes</taxon>
        <taxon>Sarcoptiformes</taxon>
        <taxon>Astigmata</taxon>
        <taxon>Psoroptidia</taxon>
        <taxon>Sarcoptoidea</taxon>
        <taxon>Sarcoptidae</taxon>
        <taxon>Sarcoptinae</taxon>
        <taxon>Sarcoptes</taxon>
    </lineage>
</organism>
<feature type="chain" id="PRO_5038259222" evidence="1">
    <location>
        <begin position="18"/>
        <end position="292"/>
    </location>
</feature>
<dbReference type="Proteomes" id="UP000070412">
    <property type="component" value="Unassembled WGS sequence"/>
</dbReference>
<accession>A0A834R7K0</accession>
<feature type="signal peptide" evidence="1">
    <location>
        <begin position="1"/>
        <end position="17"/>
    </location>
</feature>
<evidence type="ECO:0000256" key="1">
    <source>
        <dbReference type="SAM" id="SignalP"/>
    </source>
</evidence>
<evidence type="ECO:0000313" key="3">
    <source>
        <dbReference type="EnsemblMetazoa" id="KAF7491149.1"/>
    </source>
</evidence>
<evidence type="ECO:0000313" key="2">
    <source>
        <dbReference type="EMBL" id="KAF7491149.1"/>
    </source>
</evidence>
<proteinExistence type="predicted"/>
<dbReference type="OrthoDB" id="10444484at2759"/>
<reference evidence="2" key="2">
    <citation type="submission" date="2020-01" db="EMBL/GenBank/DDBJ databases">
        <authorList>
            <person name="Korhonen P.K.K."/>
            <person name="Guangxu M.G."/>
            <person name="Wang T.W."/>
            <person name="Stroehlein A.J.S."/>
            <person name="Young N.D."/>
            <person name="Ang C.-S.A."/>
            <person name="Fernando D.W.F."/>
            <person name="Lu H.L."/>
            <person name="Taylor S.T."/>
            <person name="Ehtesham M.E.M."/>
            <person name="Najaraj S.H.N."/>
            <person name="Harsha G.H.G."/>
            <person name="Madugundu A.M."/>
            <person name="Renuse S.R."/>
            <person name="Holt D.H."/>
            <person name="Pandey A.P."/>
            <person name="Papenfuss A.P."/>
            <person name="Gasser R.B.G."/>
            <person name="Fischer K.F."/>
        </authorList>
    </citation>
    <scope>NUCLEOTIDE SEQUENCE</scope>
    <source>
        <strain evidence="2">SSS_KF_BRIS2020</strain>
    </source>
</reference>
<keyword evidence="1" id="KW-0732">Signal</keyword>
<gene>
    <name evidence="2" type="ORF">SSS_745</name>
</gene>
<dbReference type="EMBL" id="WVUK01000060">
    <property type="protein sequence ID" value="KAF7491149.1"/>
    <property type="molecule type" value="Genomic_DNA"/>
</dbReference>
<evidence type="ECO:0000313" key="4">
    <source>
        <dbReference type="Proteomes" id="UP000070412"/>
    </source>
</evidence>
<sequence>MFRSIFLIICLIKLSYQNGITTNTIHDVMRSMPKNSQPIDLHIDNRTMVEIFNDTDSLLRRLGGGDSVLVQLNDTLNNQSALALIVRTANFGTDLLRQYQMFYVNLIEDQISSYRYYWKLMADFVRKNVNSVWNTMWSPVNRIQNYFRFAPQSSNKPSSLEHEFFIAMPYMLRSMNLPLEIEEQLFQLDSTKSNTTQPTLINNSIAENSTVYNSTESKAPNDQSLQQLVRRLVMKVLGAFNGYIKPSRADLVSKGIFITDQGIRITIIGEQMRSGRIESFSIENEHQSIHHH</sequence>
<reference evidence="4" key="1">
    <citation type="journal article" date="2020" name="PLoS Negl. Trop. Dis.">
        <title>High-quality nuclear genome for Sarcoptes scabiei-A critical resource for a neglected parasite.</title>
        <authorList>
            <person name="Korhonen P.K."/>
            <person name="Gasser R.B."/>
            <person name="Ma G."/>
            <person name="Wang T."/>
            <person name="Stroehlein A.J."/>
            <person name="Young N.D."/>
            <person name="Ang C.S."/>
            <person name="Fernando D.D."/>
            <person name="Lu H.C."/>
            <person name="Taylor S."/>
            <person name="Reynolds S.L."/>
            <person name="Mofiz E."/>
            <person name="Najaraj S.H."/>
            <person name="Gowda H."/>
            <person name="Madugundu A."/>
            <person name="Renuse S."/>
            <person name="Holt D."/>
            <person name="Pandey A."/>
            <person name="Papenfuss A.T."/>
            <person name="Fischer K."/>
        </authorList>
    </citation>
    <scope>NUCLEOTIDE SEQUENCE [LARGE SCALE GENOMIC DNA]</scope>
</reference>
<protein>
    <submittedName>
        <fullName evidence="2 3">Uncharacterized protein</fullName>
    </submittedName>
</protein>